<comment type="caution">
    <text evidence="1">The sequence shown here is derived from an EMBL/GenBank/DDBJ whole genome shotgun (WGS) entry which is preliminary data.</text>
</comment>
<organism evidence="1 2">
    <name type="scientific">Thauera sinica</name>
    <dbReference type="NCBI Taxonomy" id="2665146"/>
    <lineage>
        <taxon>Bacteria</taxon>
        <taxon>Pseudomonadati</taxon>
        <taxon>Pseudomonadota</taxon>
        <taxon>Betaproteobacteria</taxon>
        <taxon>Rhodocyclales</taxon>
        <taxon>Zoogloeaceae</taxon>
        <taxon>Thauera</taxon>
    </lineage>
</organism>
<gene>
    <name evidence="1" type="ORF">ACFPTN_10435</name>
</gene>
<evidence type="ECO:0000313" key="1">
    <source>
        <dbReference type="EMBL" id="MFC5769789.1"/>
    </source>
</evidence>
<evidence type="ECO:0008006" key="3">
    <source>
        <dbReference type="Google" id="ProtNLM"/>
    </source>
</evidence>
<dbReference type="EMBL" id="JBHSOG010000042">
    <property type="protein sequence ID" value="MFC5769789.1"/>
    <property type="molecule type" value="Genomic_DNA"/>
</dbReference>
<dbReference type="Proteomes" id="UP001595974">
    <property type="component" value="Unassembled WGS sequence"/>
</dbReference>
<proteinExistence type="predicted"/>
<keyword evidence="2" id="KW-1185">Reference proteome</keyword>
<evidence type="ECO:0000313" key="2">
    <source>
        <dbReference type="Proteomes" id="UP001595974"/>
    </source>
</evidence>
<sequence length="87" mass="9483">MLAGCGKSIEEEALAAVSAKMFDPDAAMFRDVRQIGETTFCGEVNGKNRYGAYVGFTPFYAMKVVESWMVLTDSGETDVATHMCNGR</sequence>
<reference evidence="2" key="1">
    <citation type="journal article" date="2019" name="Int. J. Syst. Evol. Microbiol.">
        <title>The Global Catalogue of Microorganisms (GCM) 10K type strain sequencing project: providing services to taxonomists for standard genome sequencing and annotation.</title>
        <authorList>
            <consortium name="The Broad Institute Genomics Platform"/>
            <consortium name="The Broad Institute Genome Sequencing Center for Infectious Disease"/>
            <person name="Wu L."/>
            <person name="Ma J."/>
        </authorList>
    </citation>
    <scope>NUCLEOTIDE SEQUENCE [LARGE SCALE GENOMIC DNA]</scope>
    <source>
        <strain evidence="2">SHR3</strain>
    </source>
</reference>
<accession>A0ABW1ARJ8</accession>
<protein>
    <recommendedName>
        <fullName evidence="3">Lipoprotein</fullName>
    </recommendedName>
</protein>
<name>A0ABW1ARJ8_9RHOO</name>
<dbReference type="RefSeq" id="WP_157748528.1">
    <property type="nucleotide sequence ID" value="NZ_JBHSOG010000042.1"/>
</dbReference>